<comment type="caution">
    <text evidence="2">The sequence shown here is derived from an EMBL/GenBank/DDBJ whole genome shotgun (WGS) entry which is preliminary data.</text>
</comment>
<evidence type="ECO:0000259" key="1">
    <source>
        <dbReference type="Pfam" id="PF00108"/>
    </source>
</evidence>
<dbReference type="GO" id="GO:0016747">
    <property type="term" value="F:acyltransferase activity, transferring groups other than amino-acyl groups"/>
    <property type="evidence" value="ECO:0007669"/>
    <property type="project" value="InterPro"/>
</dbReference>
<dbReference type="AlphaFoldDB" id="X1PS15"/>
<feature type="domain" description="Thiolase N-terminal" evidence="1">
    <location>
        <begin position="4"/>
        <end position="121"/>
    </location>
</feature>
<dbReference type="PANTHER" id="PTHR42870">
    <property type="entry name" value="ACETYL-COA C-ACETYLTRANSFERASE"/>
    <property type="match status" value="1"/>
</dbReference>
<organism evidence="2">
    <name type="scientific">marine sediment metagenome</name>
    <dbReference type="NCBI Taxonomy" id="412755"/>
    <lineage>
        <taxon>unclassified sequences</taxon>
        <taxon>metagenomes</taxon>
        <taxon>ecological metagenomes</taxon>
    </lineage>
</organism>
<evidence type="ECO:0000313" key="2">
    <source>
        <dbReference type="EMBL" id="GAI33664.1"/>
    </source>
</evidence>
<accession>X1PS15</accession>
<feature type="non-terminal residue" evidence="2">
    <location>
        <position position="140"/>
    </location>
</feature>
<proteinExistence type="predicted"/>
<protein>
    <recommendedName>
        <fullName evidence="1">Thiolase N-terminal domain-containing protein</fullName>
    </recommendedName>
</protein>
<dbReference type="EMBL" id="BARV01032370">
    <property type="protein sequence ID" value="GAI33664.1"/>
    <property type="molecule type" value="Genomic_DNA"/>
</dbReference>
<gene>
    <name evidence="2" type="ORF">S06H3_51050</name>
</gene>
<dbReference type="PANTHER" id="PTHR42870:SF1">
    <property type="entry name" value="NON-SPECIFIC LIPID-TRANSFER PROTEIN-LIKE 2"/>
    <property type="match status" value="1"/>
</dbReference>
<sequence>MRNVYIIGAYTTQFKKWSDRSFKDLTREVYLEVLRDAGLDNGNDIQFGYFSNSAMELWGQNNLRGQVCFIPLVREGLFPERVPLINVEGACASGSMALQAAWKDILSGVSEVTLAIGVEKMFFEDDKVKIFRFLEDGIDT</sequence>
<reference evidence="2" key="1">
    <citation type="journal article" date="2014" name="Front. Microbiol.">
        <title>High frequency of phylogenetically diverse reductive dehalogenase-homologous genes in deep subseafloor sedimentary metagenomes.</title>
        <authorList>
            <person name="Kawai M."/>
            <person name="Futagami T."/>
            <person name="Toyoda A."/>
            <person name="Takaki Y."/>
            <person name="Nishi S."/>
            <person name="Hori S."/>
            <person name="Arai W."/>
            <person name="Tsubouchi T."/>
            <person name="Morono Y."/>
            <person name="Uchiyama I."/>
            <person name="Ito T."/>
            <person name="Fujiyama A."/>
            <person name="Inagaki F."/>
            <person name="Takami H."/>
        </authorList>
    </citation>
    <scope>NUCLEOTIDE SEQUENCE</scope>
    <source>
        <strain evidence="2">Expedition CK06-06</strain>
    </source>
</reference>
<dbReference type="Pfam" id="PF00108">
    <property type="entry name" value="Thiolase_N"/>
    <property type="match status" value="1"/>
</dbReference>
<dbReference type="InterPro" id="IPR016039">
    <property type="entry name" value="Thiolase-like"/>
</dbReference>
<name>X1PS15_9ZZZZ</name>
<dbReference type="Gene3D" id="3.40.47.10">
    <property type="match status" value="1"/>
</dbReference>
<dbReference type="SUPFAM" id="SSF53901">
    <property type="entry name" value="Thiolase-like"/>
    <property type="match status" value="1"/>
</dbReference>
<dbReference type="InterPro" id="IPR020616">
    <property type="entry name" value="Thiolase_N"/>
</dbReference>